<proteinExistence type="inferred from homology"/>
<dbReference type="CDD" id="cd07981">
    <property type="entry name" value="HFD_TAF12"/>
    <property type="match status" value="1"/>
</dbReference>
<dbReference type="AlphaFoldDB" id="A0A7R9MAN8"/>
<keyword evidence="4" id="KW-0805">Transcription regulation</keyword>
<keyword evidence="6" id="KW-0539">Nucleus</keyword>
<gene>
    <name evidence="9" type="ORF">ONB1V03_LOCUS13163</name>
</gene>
<evidence type="ECO:0000256" key="1">
    <source>
        <dbReference type="ARBA" id="ARBA00004123"/>
    </source>
</evidence>
<evidence type="ECO:0000259" key="8">
    <source>
        <dbReference type="Pfam" id="PF03847"/>
    </source>
</evidence>
<keyword evidence="10" id="KW-1185">Reference proteome</keyword>
<dbReference type="GO" id="GO:0005669">
    <property type="term" value="C:transcription factor TFIID complex"/>
    <property type="evidence" value="ECO:0007669"/>
    <property type="project" value="InterPro"/>
</dbReference>
<dbReference type="FunFam" id="1.10.20.10:FF:000011">
    <property type="entry name" value="Transcription initiation factor TFIID subunit 12"/>
    <property type="match status" value="1"/>
</dbReference>
<comment type="subcellular location">
    <subcellularLocation>
        <location evidence="1">Nucleus</location>
    </subcellularLocation>
</comment>
<name>A0A7R9MAN8_9ACAR</name>
<organism evidence="9">
    <name type="scientific">Oppiella nova</name>
    <dbReference type="NCBI Taxonomy" id="334625"/>
    <lineage>
        <taxon>Eukaryota</taxon>
        <taxon>Metazoa</taxon>
        <taxon>Ecdysozoa</taxon>
        <taxon>Arthropoda</taxon>
        <taxon>Chelicerata</taxon>
        <taxon>Arachnida</taxon>
        <taxon>Acari</taxon>
        <taxon>Acariformes</taxon>
        <taxon>Sarcoptiformes</taxon>
        <taxon>Oribatida</taxon>
        <taxon>Brachypylina</taxon>
        <taxon>Oppioidea</taxon>
        <taxon>Oppiidae</taxon>
        <taxon>Oppiella</taxon>
    </lineage>
</organism>
<evidence type="ECO:0000256" key="6">
    <source>
        <dbReference type="ARBA" id="ARBA00023242"/>
    </source>
</evidence>
<feature type="compositionally biased region" description="Low complexity" evidence="7">
    <location>
        <begin position="7"/>
        <end position="37"/>
    </location>
</feature>
<dbReference type="EMBL" id="CAJPVJ010011284">
    <property type="protein sequence ID" value="CAG2173714.1"/>
    <property type="molecule type" value="Genomic_DNA"/>
</dbReference>
<dbReference type="GO" id="GO:0017025">
    <property type="term" value="F:TBP-class protein binding"/>
    <property type="evidence" value="ECO:0007669"/>
    <property type="project" value="TreeGrafter"/>
</dbReference>
<accession>A0A7R9MAN8</accession>
<dbReference type="GO" id="GO:0003677">
    <property type="term" value="F:DNA binding"/>
    <property type="evidence" value="ECO:0007669"/>
    <property type="project" value="TreeGrafter"/>
</dbReference>
<dbReference type="InterPro" id="IPR037794">
    <property type="entry name" value="TAF12"/>
</dbReference>
<feature type="region of interest" description="Disordered" evidence="7">
    <location>
        <begin position="1"/>
        <end position="58"/>
    </location>
</feature>
<dbReference type="PANTHER" id="PTHR12264">
    <property type="entry name" value="TRANSCRIPTION INITIATION FACTOR TFIID SUBUNIT 12"/>
    <property type="match status" value="1"/>
</dbReference>
<dbReference type="SUPFAM" id="SSF47113">
    <property type="entry name" value="Histone-fold"/>
    <property type="match status" value="1"/>
</dbReference>
<dbReference type="OrthoDB" id="2193432at2759"/>
<dbReference type="PANTHER" id="PTHR12264:SF21">
    <property type="entry name" value="TRANSCRIPTION INITIATION FACTOR TFIID SUBUNIT 12"/>
    <property type="match status" value="1"/>
</dbReference>
<reference evidence="9" key="1">
    <citation type="submission" date="2020-11" db="EMBL/GenBank/DDBJ databases">
        <authorList>
            <person name="Tran Van P."/>
        </authorList>
    </citation>
    <scope>NUCLEOTIDE SEQUENCE</scope>
</reference>
<dbReference type="Gene3D" id="1.10.20.10">
    <property type="entry name" value="Histone, subunit A"/>
    <property type="match status" value="1"/>
</dbReference>
<dbReference type="Proteomes" id="UP000728032">
    <property type="component" value="Unassembled WGS sequence"/>
</dbReference>
<evidence type="ECO:0000256" key="7">
    <source>
        <dbReference type="SAM" id="MobiDB-lite"/>
    </source>
</evidence>
<comment type="similarity">
    <text evidence="2">Belongs to the TAF12 family.</text>
</comment>
<dbReference type="Pfam" id="PF03847">
    <property type="entry name" value="TFIID_20kDa"/>
    <property type="match status" value="1"/>
</dbReference>
<evidence type="ECO:0000256" key="5">
    <source>
        <dbReference type="ARBA" id="ARBA00023163"/>
    </source>
</evidence>
<feature type="domain" description="Transcription initiation factor TFIID subunit 12" evidence="8">
    <location>
        <begin position="81"/>
        <end position="147"/>
    </location>
</feature>
<protein>
    <recommendedName>
        <fullName evidence="3">Transcription initiation factor TFIID subunit 12</fullName>
    </recommendedName>
</protein>
<dbReference type="InterPro" id="IPR003228">
    <property type="entry name" value="TFIID_TAF12_dom"/>
</dbReference>
<evidence type="ECO:0000313" key="9">
    <source>
        <dbReference type="EMBL" id="CAD7656527.1"/>
    </source>
</evidence>
<keyword evidence="5" id="KW-0804">Transcription</keyword>
<evidence type="ECO:0000256" key="3">
    <source>
        <dbReference type="ARBA" id="ARBA00017484"/>
    </source>
</evidence>
<evidence type="ECO:0000256" key="2">
    <source>
        <dbReference type="ARBA" id="ARBA00007530"/>
    </source>
</evidence>
<dbReference type="EMBL" id="OC926109">
    <property type="protein sequence ID" value="CAD7656527.1"/>
    <property type="molecule type" value="Genomic_DNA"/>
</dbReference>
<sequence>MASANILSQTLSQTLSSTPLQTQSSSSTAALTPQTPSVVSQPDADAAKMSSESTATTGVANVSVTQSSTAAIKNPVVILDKTRLQELVQEVDPNEQLEDDVEDMLLTIADEFIESLVYTSTLFAKHRKSSTLDVKDVQLALEKNWKMWIPGFGATDDSHRQHKKSFSTEAHKQRMALIKKTLKKL</sequence>
<dbReference type="GO" id="GO:0046982">
    <property type="term" value="F:protein heterodimerization activity"/>
    <property type="evidence" value="ECO:0007669"/>
    <property type="project" value="InterPro"/>
</dbReference>
<dbReference type="InterPro" id="IPR009072">
    <property type="entry name" value="Histone-fold"/>
</dbReference>
<evidence type="ECO:0000313" key="10">
    <source>
        <dbReference type="Proteomes" id="UP000728032"/>
    </source>
</evidence>
<dbReference type="GO" id="GO:0000124">
    <property type="term" value="C:SAGA complex"/>
    <property type="evidence" value="ECO:0007669"/>
    <property type="project" value="InterPro"/>
</dbReference>
<dbReference type="GO" id="GO:0051123">
    <property type="term" value="P:RNA polymerase II preinitiation complex assembly"/>
    <property type="evidence" value="ECO:0007669"/>
    <property type="project" value="TreeGrafter"/>
</dbReference>
<evidence type="ECO:0000256" key="4">
    <source>
        <dbReference type="ARBA" id="ARBA00023015"/>
    </source>
</evidence>